<feature type="domain" description="Major facilitator superfamily (MFS) profile" evidence="11">
    <location>
        <begin position="216"/>
        <end position="420"/>
    </location>
</feature>
<feature type="transmembrane region" description="Helical" evidence="10">
    <location>
        <begin position="303"/>
        <end position="327"/>
    </location>
</feature>
<keyword evidence="4 10" id="KW-0812">Transmembrane</keyword>
<keyword evidence="2" id="KW-0813">Transport</keyword>
<reference evidence="12 13" key="1">
    <citation type="submission" date="2022-06" db="EMBL/GenBank/DDBJ databases">
        <title>Genomic Encyclopedia of Archaeal and Bacterial Type Strains, Phase II (KMG-II): from individual species to whole genera.</title>
        <authorList>
            <person name="Goeker M."/>
        </authorList>
    </citation>
    <scope>NUCLEOTIDE SEQUENCE [LARGE SCALE GENOMIC DNA]</scope>
    <source>
        <strain evidence="12 13">DSM 40477</strain>
    </source>
</reference>
<evidence type="ECO:0000259" key="11">
    <source>
        <dbReference type="PROSITE" id="PS50850"/>
    </source>
</evidence>
<dbReference type="InterPro" id="IPR011701">
    <property type="entry name" value="MFS"/>
</dbReference>
<dbReference type="PANTHER" id="PTHR23513">
    <property type="entry name" value="INTEGRAL MEMBRANE EFFLUX PROTEIN-RELATED"/>
    <property type="match status" value="1"/>
</dbReference>
<evidence type="ECO:0000256" key="10">
    <source>
        <dbReference type="SAM" id="Phobius"/>
    </source>
</evidence>
<feature type="transmembrane region" description="Helical" evidence="10">
    <location>
        <begin position="215"/>
        <end position="234"/>
    </location>
</feature>
<dbReference type="Gene3D" id="1.20.1250.20">
    <property type="entry name" value="MFS general substrate transporter like domains"/>
    <property type="match status" value="2"/>
</dbReference>
<feature type="region of interest" description="Disordered" evidence="9">
    <location>
        <begin position="399"/>
        <end position="420"/>
    </location>
</feature>
<dbReference type="CDD" id="cd06173">
    <property type="entry name" value="MFS_MefA_like"/>
    <property type="match status" value="1"/>
</dbReference>
<evidence type="ECO:0000256" key="7">
    <source>
        <dbReference type="ARBA" id="ARBA00038075"/>
    </source>
</evidence>
<evidence type="ECO:0000256" key="5">
    <source>
        <dbReference type="ARBA" id="ARBA00022989"/>
    </source>
</evidence>
<evidence type="ECO:0000313" key="12">
    <source>
        <dbReference type="EMBL" id="MCP2262298.1"/>
    </source>
</evidence>
<dbReference type="Pfam" id="PF07690">
    <property type="entry name" value="MFS_1"/>
    <property type="match status" value="2"/>
</dbReference>
<accession>A0ABT1I3I8</accession>
<keyword evidence="3" id="KW-1003">Cell membrane</keyword>
<dbReference type="EMBL" id="JAMTCP010000063">
    <property type="protein sequence ID" value="MCP2262298.1"/>
    <property type="molecule type" value="Genomic_DNA"/>
</dbReference>
<evidence type="ECO:0000256" key="8">
    <source>
        <dbReference type="ARBA" id="ARBA00040914"/>
    </source>
</evidence>
<organism evidence="12 13">
    <name type="scientific">Streptoalloteichus tenebrarius (strain ATCC 17920 / DSM 40477 / JCM 4838 / CBS 697.72 / NBRC 16177 / NCIMB 11028 / NRRL B-12390 / A12253. 1 / ISP 5477)</name>
    <name type="common">Streptomyces tenebrarius</name>
    <dbReference type="NCBI Taxonomy" id="1933"/>
    <lineage>
        <taxon>Bacteria</taxon>
        <taxon>Bacillati</taxon>
        <taxon>Actinomycetota</taxon>
        <taxon>Actinomycetes</taxon>
        <taxon>Pseudonocardiales</taxon>
        <taxon>Pseudonocardiaceae</taxon>
        <taxon>Streptoalloteichus</taxon>
    </lineage>
</organism>
<feature type="transmembrane region" description="Helical" evidence="10">
    <location>
        <begin position="254"/>
        <end position="273"/>
    </location>
</feature>
<feature type="compositionally biased region" description="Basic and acidic residues" evidence="9">
    <location>
        <begin position="409"/>
        <end position="420"/>
    </location>
</feature>
<dbReference type="InterPro" id="IPR020846">
    <property type="entry name" value="MFS_dom"/>
</dbReference>
<comment type="similarity">
    <text evidence="7">Belongs to the major facilitator superfamily. Drug:H(+) antiporter-3 (DHA3) (TC 2.A.1.21) family.</text>
</comment>
<evidence type="ECO:0000256" key="2">
    <source>
        <dbReference type="ARBA" id="ARBA00022448"/>
    </source>
</evidence>
<evidence type="ECO:0000256" key="1">
    <source>
        <dbReference type="ARBA" id="ARBA00004429"/>
    </source>
</evidence>
<evidence type="ECO:0000256" key="6">
    <source>
        <dbReference type="ARBA" id="ARBA00023136"/>
    </source>
</evidence>
<dbReference type="RefSeq" id="WP_253674405.1">
    <property type="nucleotide sequence ID" value="NZ_JAMTCP010000063.1"/>
</dbReference>
<comment type="caution">
    <text evidence="12">The sequence shown here is derived from an EMBL/GenBank/DDBJ whole genome shotgun (WGS) entry which is preliminary data.</text>
</comment>
<evidence type="ECO:0000256" key="3">
    <source>
        <dbReference type="ARBA" id="ARBA00022475"/>
    </source>
</evidence>
<sequence>MKPSVLLYLAADALSLLGNIVAGVVMPLLVLARTGDATAAGTVAAVTALPALVAAVLGGVVADRVDRRRLSIFADLASAASVAALPVVDAVFGLNLGWFVVLGLAGALFDVPGMTARETLWPAVAARAGMPLERLAGVKEGLSALVLVVGPGAGALLVAMVDEASVLWVTAACSALAALFTAAQPKDLSGERPSPTPGGVLADLREGFDVLRRDAVIGGLTLLSLLFVLVLAPFQELVLPVHLTRTGAPEQFGLVVLAMTLGTLLGNGVYAALGARISRWGWFVGCNVLTVAGLVWLTTLPSLWWLLAAGFLTGAAAGPMQPLLSVLSVERVPDAARGRVMGLQNAGVLAASPIGLLAAGLLIERYGVRPTGTLIAGGLVLITVATLCWPALRRQLRERPEAAPSAPDADAREVAVADDR</sequence>
<feature type="transmembrane region" description="Helical" evidence="10">
    <location>
        <begin position="7"/>
        <end position="31"/>
    </location>
</feature>
<feature type="transmembrane region" description="Helical" evidence="10">
    <location>
        <begin position="141"/>
        <end position="160"/>
    </location>
</feature>
<dbReference type="Proteomes" id="UP001205311">
    <property type="component" value="Unassembled WGS sequence"/>
</dbReference>
<dbReference type="InterPro" id="IPR036259">
    <property type="entry name" value="MFS_trans_sf"/>
</dbReference>
<evidence type="ECO:0000256" key="4">
    <source>
        <dbReference type="ARBA" id="ARBA00022692"/>
    </source>
</evidence>
<gene>
    <name evidence="12" type="ORF">LX15_006034</name>
</gene>
<evidence type="ECO:0000256" key="9">
    <source>
        <dbReference type="SAM" id="MobiDB-lite"/>
    </source>
</evidence>
<keyword evidence="13" id="KW-1185">Reference proteome</keyword>
<protein>
    <recommendedName>
        <fullName evidence="8">Multidrug efflux pump Tap</fullName>
    </recommendedName>
</protein>
<dbReference type="SUPFAM" id="SSF103473">
    <property type="entry name" value="MFS general substrate transporter"/>
    <property type="match status" value="1"/>
</dbReference>
<evidence type="ECO:0000313" key="13">
    <source>
        <dbReference type="Proteomes" id="UP001205311"/>
    </source>
</evidence>
<feature type="transmembrane region" description="Helical" evidence="10">
    <location>
        <begin position="348"/>
        <end position="368"/>
    </location>
</feature>
<proteinExistence type="inferred from homology"/>
<name>A0ABT1I3I8_STRSD</name>
<keyword evidence="5 10" id="KW-1133">Transmembrane helix</keyword>
<comment type="subcellular location">
    <subcellularLocation>
        <location evidence="1">Cell inner membrane</location>
        <topology evidence="1">Multi-pass membrane protein</topology>
    </subcellularLocation>
</comment>
<feature type="transmembrane region" description="Helical" evidence="10">
    <location>
        <begin position="374"/>
        <end position="392"/>
    </location>
</feature>
<dbReference type="PANTHER" id="PTHR23513:SF9">
    <property type="entry name" value="ENTEROBACTIN EXPORTER ENTS"/>
    <property type="match status" value="1"/>
</dbReference>
<keyword evidence="6 10" id="KW-0472">Membrane</keyword>
<feature type="transmembrane region" description="Helical" evidence="10">
    <location>
        <begin position="280"/>
        <end position="297"/>
    </location>
</feature>
<dbReference type="PROSITE" id="PS50850">
    <property type="entry name" value="MFS"/>
    <property type="match status" value="1"/>
</dbReference>
<feature type="transmembrane region" description="Helical" evidence="10">
    <location>
        <begin position="37"/>
        <end position="60"/>
    </location>
</feature>